<proteinExistence type="predicted"/>
<evidence type="ECO:0000313" key="3">
    <source>
        <dbReference type="EMBL" id="MFC6152723.1"/>
    </source>
</evidence>
<dbReference type="Gene3D" id="3.90.550.10">
    <property type="entry name" value="Spore Coat Polysaccharide Biosynthesis Protein SpsA, Chain A"/>
    <property type="match status" value="1"/>
</dbReference>
<keyword evidence="1" id="KW-0812">Transmembrane</keyword>
<gene>
    <name evidence="3" type="ORF">ACFPWU_03465</name>
</gene>
<dbReference type="PANTHER" id="PTHR43685">
    <property type="entry name" value="GLYCOSYLTRANSFERASE"/>
    <property type="match status" value="1"/>
</dbReference>
<evidence type="ECO:0000259" key="2">
    <source>
        <dbReference type="Pfam" id="PF00535"/>
    </source>
</evidence>
<keyword evidence="1" id="KW-0472">Membrane</keyword>
<dbReference type="InterPro" id="IPR001173">
    <property type="entry name" value="Glyco_trans_2-like"/>
</dbReference>
<evidence type="ECO:0000313" key="4">
    <source>
        <dbReference type="Proteomes" id="UP001596098"/>
    </source>
</evidence>
<dbReference type="SUPFAM" id="SSF53448">
    <property type="entry name" value="Nucleotide-diphospho-sugar transferases"/>
    <property type="match status" value="1"/>
</dbReference>
<dbReference type="Proteomes" id="UP001596098">
    <property type="component" value="Unassembled WGS sequence"/>
</dbReference>
<name>A0ABW1QTV0_9ACTN</name>
<keyword evidence="1" id="KW-1133">Transmembrane helix</keyword>
<dbReference type="InterPro" id="IPR029044">
    <property type="entry name" value="Nucleotide-diphossugar_trans"/>
</dbReference>
<sequence length="336" mass="36453">MTETVHRPPDAPEPAPVSEHDVVPGLVSVVIPTRDRVELVRRAIASVFSQDHPGDIEVVVVFDQSPPDVSLLRAAPGRSVRIVTNTRTPGLAGARNSGIVASRGEWVAFCDDDDHWRASKLSSQFDAARTEEARTGAFPPLVTTSMAVDFDGTVTDRTAGTDRVGVSHLTRSRMAMLHSSSLLFTRAALLGSEDCAAVVGLVNEEIPGSQNEDWDILLRAAKARDIVHVDEPLVVVQWGAASFFTRSWDTKISSLHWMLEAHPEIVADRKGVSRVYGQVAFGEASRPHRRAAVRWAFAALARNPLQWRALVALAVAAGVVSPAFVLDTLHRFGRGV</sequence>
<evidence type="ECO:0000256" key="1">
    <source>
        <dbReference type="SAM" id="Phobius"/>
    </source>
</evidence>
<keyword evidence="4" id="KW-1185">Reference proteome</keyword>
<dbReference type="CDD" id="cd00761">
    <property type="entry name" value="Glyco_tranf_GTA_type"/>
    <property type="match status" value="1"/>
</dbReference>
<dbReference type="PANTHER" id="PTHR43685:SF2">
    <property type="entry name" value="GLYCOSYLTRANSFERASE 2-LIKE DOMAIN-CONTAINING PROTEIN"/>
    <property type="match status" value="1"/>
</dbReference>
<accession>A0ABW1QTV0</accession>
<reference evidence="4" key="1">
    <citation type="journal article" date="2019" name="Int. J. Syst. Evol. Microbiol.">
        <title>The Global Catalogue of Microorganisms (GCM) 10K type strain sequencing project: providing services to taxonomists for standard genome sequencing and annotation.</title>
        <authorList>
            <consortium name="The Broad Institute Genomics Platform"/>
            <consortium name="The Broad Institute Genome Sequencing Center for Infectious Disease"/>
            <person name="Wu L."/>
            <person name="Ma J."/>
        </authorList>
    </citation>
    <scope>NUCLEOTIDE SEQUENCE [LARGE SCALE GENOMIC DNA]</scope>
    <source>
        <strain evidence="4">DFY28</strain>
    </source>
</reference>
<organism evidence="3 4">
    <name type="scientific">Nocardioides yefusunii</name>
    <dbReference type="NCBI Taxonomy" id="2500546"/>
    <lineage>
        <taxon>Bacteria</taxon>
        <taxon>Bacillati</taxon>
        <taxon>Actinomycetota</taxon>
        <taxon>Actinomycetes</taxon>
        <taxon>Propionibacteriales</taxon>
        <taxon>Nocardioidaceae</taxon>
        <taxon>Nocardioides</taxon>
    </lineage>
</organism>
<feature type="domain" description="Glycosyltransferase 2-like" evidence="2">
    <location>
        <begin position="28"/>
        <end position="133"/>
    </location>
</feature>
<dbReference type="RefSeq" id="WP_128219628.1">
    <property type="nucleotide sequence ID" value="NZ_CP034929.1"/>
</dbReference>
<dbReference type="EMBL" id="JBHSQI010000002">
    <property type="protein sequence ID" value="MFC6152723.1"/>
    <property type="molecule type" value="Genomic_DNA"/>
</dbReference>
<feature type="transmembrane region" description="Helical" evidence="1">
    <location>
        <begin position="307"/>
        <end position="326"/>
    </location>
</feature>
<dbReference type="InterPro" id="IPR050834">
    <property type="entry name" value="Glycosyltransf_2"/>
</dbReference>
<protein>
    <submittedName>
        <fullName evidence="3">Glycosyltransferase family 2 protein</fullName>
    </submittedName>
</protein>
<comment type="caution">
    <text evidence="3">The sequence shown here is derived from an EMBL/GenBank/DDBJ whole genome shotgun (WGS) entry which is preliminary data.</text>
</comment>
<dbReference type="Pfam" id="PF00535">
    <property type="entry name" value="Glycos_transf_2"/>
    <property type="match status" value="1"/>
</dbReference>